<organism evidence="1 2">
    <name type="scientific">Pandoraea commovens</name>
    <dbReference type="NCBI Taxonomy" id="2508289"/>
    <lineage>
        <taxon>Bacteria</taxon>
        <taxon>Pseudomonadati</taxon>
        <taxon>Pseudomonadota</taxon>
        <taxon>Betaproteobacteria</taxon>
        <taxon>Burkholderiales</taxon>
        <taxon>Burkholderiaceae</taxon>
        <taxon>Pandoraea</taxon>
    </lineage>
</organism>
<dbReference type="RefSeq" id="WP_150663090.1">
    <property type="nucleotide sequence ID" value="NZ_CABPSA010000001.1"/>
</dbReference>
<protein>
    <submittedName>
        <fullName evidence="1">Uncharacterized protein</fullName>
    </submittedName>
</protein>
<gene>
    <name evidence="1" type="ORF">PCO31010_00838</name>
</gene>
<proteinExistence type="predicted"/>
<evidence type="ECO:0000313" key="2">
    <source>
        <dbReference type="Proteomes" id="UP000343335"/>
    </source>
</evidence>
<dbReference type="AlphaFoldDB" id="A0A5E4SMP8"/>
<sequence length="123" mass="13909">MSCYCDYDVQPTLYTKKVHTARKTHRCGECGRTIARGEAYEKVVGVWDGCLDMYKTCRHCTDARQYVKAHVPCACLAHGNLHEDMIETVRGYQSQSPGLLFGLYRFMVAAKRAGRLALENQNA</sequence>
<name>A0A5E4SMP8_9BURK</name>
<accession>A0A5E4SMP8</accession>
<dbReference type="OrthoDB" id="8481126at2"/>
<dbReference type="Proteomes" id="UP000343335">
    <property type="component" value="Unassembled WGS sequence"/>
</dbReference>
<evidence type="ECO:0000313" key="1">
    <source>
        <dbReference type="EMBL" id="VVD75149.1"/>
    </source>
</evidence>
<dbReference type="EMBL" id="CABPSA010000001">
    <property type="protein sequence ID" value="VVD75149.1"/>
    <property type="molecule type" value="Genomic_DNA"/>
</dbReference>
<reference evidence="1 2" key="1">
    <citation type="submission" date="2019-08" db="EMBL/GenBank/DDBJ databases">
        <authorList>
            <person name="Peeters C."/>
        </authorList>
    </citation>
    <scope>NUCLEOTIDE SEQUENCE [LARGE SCALE GENOMIC DNA]</scope>
    <source>
        <strain evidence="1 2">LMG 31010</strain>
    </source>
</reference>